<gene>
    <name evidence="3" type="ordered locus">Sfum_1432</name>
</gene>
<feature type="domain" description="YHS" evidence="2">
    <location>
        <begin position="49"/>
        <end position="74"/>
    </location>
</feature>
<dbReference type="HOGENOM" id="CLU_185931_0_0_7"/>
<dbReference type="Pfam" id="PF04945">
    <property type="entry name" value="YHS"/>
    <property type="match status" value="1"/>
</dbReference>
<keyword evidence="1" id="KW-0732">Signal</keyword>
<dbReference type="eggNOG" id="COG3350">
    <property type="taxonomic scope" value="Bacteria"/>
</dbReference>
<evidence type="ECO:0000313" key="4">
    <source>
        <dbReference type="Proteomes" id="UP000001784"/>
    </source>
</evidence>
<protein>
    <submittedName>
        <fullName evidence="3">YHS domain protein</fullName>
    </submittedName>
</protein>
<dbReference type="EMBL" id="CP000478">
    <property type="protein sequence ID" value="ABK17123.1"/>
    <property type="molecule type" value="Genomic_DNA"/>
</dbReference>
<feature type="signal peptide" evidence="1">
    <location>
        <begin position="1"/>
        <end position="22"/>
    </location>
</feature>
<dbReference type="InParanoid" id="A0LI71"/>
<evidence type="ECO:0000259" key="2">
    <source>
        <dbReference type="Pfam" id="PF04945"/>
    </source>
</evidence>
<proteinExistence type="predicted"/>
<dbReference type="InterPro" id="IPR009078">
    <property type="entry name" value="Ferritin-like_SF"/>
</dbReference>
<dbReference type="AlphaFoldDB" id="A0LI71"/>
<reference evidence="3 4" key="1">
    <citation type="submission" date="2006-10" db="EMBL/GenBank/DDBJ databases">
        <title>Complete sequence of Syntrophobacter fumaroxidans MPOB.</title>
        <authorList>
            <consortium name="US DOE Joint Genome Institute"/>
            <person name="Copeland A."/>
            <person name="Lucas S."/>
            <person name="Lapidus A."/>
            <person name="Barry K."/>
            <person name="Detter J.C."/>
            <person name="Glavina del Rio T."/>
            <person name="Hammon N."/>
            <person name="Israni S."/>
            <person name="Pitluck S."/>
            <person name="Goltsman E.G."/>
            <person name="Martinez M."/>
            <person name="Schmutz J."/>
            <person name="Larimer F."/>
            <person name="Land M."/>
            <person name="Hauser L."/>
            <person name="Kyrpides N."/>
            <person name="Kim E."/>
            <person name="Boone D.R."/>
            <person name="Brockman F."/>
            <person name="Culley D."/>
            <person name="Ferry J."/>
            <person name="Gunsalus R."/>
            <person name="McInerney M.J."/>
            <person name="Morrison M."/>
            <person name="Plugge C."/>
            <person name="Rohlin L."/>
            <person name="Scholten J."/>
            <person name="Sieber J."/>
            <person name="Stams A.J.M."/>
            <person name="Worm P."/>
            <person name="Henstra A.M."/>
            <person name="Richardson P."/>
        </authorList>
    </citation>
    <scope>NUCLEOTIDE SEQUENCE [LARGE SCALE GENOMIC DNA]</scope>
    <source>
        <strain evidence="4">DSM 10017 / MPOB</strain>
    </source>
</reference>
<name>A0LI71_SYNFM</name>
<dbReference type="SUPFAM" id="SSF47240">
    <property type="entry name" value="Ferritin-like"/>
    <property type="match status" value="1"/>
</dbReference>
<accession>A0LI71</accession>
<dbReference type="InterPro" id="IPR012348">
    <property type="entry name" value="RNR-like"/>
</dbReference>
<dbReference type="STRING" id="335543.Sfum_1432"/>
<sequence length="91" mass="10040" precursor="true">MKRLLIVLVLALGLMLSGFAFAPEAADAGKAQTNCPVMGGKIDRTVFADYQGKRVYFCCTGCVEDFRKDPDKYIRKLESEGVELEKTSDAK</sequence>
<feature type="chain" id="PRO_5002627249" evidence="1">
    <location>
        <begin position="23"/>
        <end position="91"/>
    </location>
</feature>
<evidence type="ECO:0000313" key="3">
    <source>
        <dbReference type="EMBL" id="ABK17123.1"/>
    </source>
</evidence>
<dbReference type="Proteomes" id="UP000001784">
    <property type="component" value="Chromosome"/>
</dbReference>
<dbReference type="InterPro" id="IPR007029">
    <property type="entry name" value="YHS_dom"/>
</dbReference>
<dbReference type="GO" id="GO:0016491">
    <property type="term" value="F:oxidoreductase activity"/>
    <property type="evidence" value="ECO:0007669"/>
    <property type="project" value="InterPro"/>
</dbReference>
<evidence type="ECO:0000256" key="1">
    <source>
        <dbReference type="SAM" id="SignalP"/>
    </source>
</evidence>
<keyword evidence="4" id="KW-1185">Reference proteome</keyword>
<organism evidence="3 4">
    <name type="scientific">Syntrophobacter fumaroxidans (strain DSM 10017 / MPOB)</name>
    <dbReference type="NCBI Taxonomy" id="335543"/>
    <lineage>
        <taxon>Bacteria</taxon>
        <taxon>Pseudomonadati</taxon>
        <taxon>Thermodesulfobacteriota</taxon>
        <taxon>Syntrophobacteria</taxon>
        <taxon>Syntrophobacterales</taxon>
        <taxon>Syntrophobacteraceae</taxon>
        <taxon>Syntrophobacter</taxon>
    </lineage>
</organism>
<dbReference type="KEGG" id="sfu:Sfum_1432"/>
<dbReference type="RefSeq" id="WP_011698294.1">
    <property type="nucleotide sequence ID" value="NC_008554.1"/>
</dbReference>
<dbReference type="Gene3D" id="1.10.620.20">
    <property type="entry name" value="Ribonucleotide Reductase, subunit A"/>
    <property type="match status" value="1"/>
</dbReference>